<reference evidence="2" key="1">
    <citation type="journal article" date="2019" name="Int. J. Syst. Evol. Microbiol.">
        <title>The Global Catalogue of Microorganisms (GCM) 10K type strain sequencing project: providing services to taxonomists for standard genome sequencing and annotation.</title>
        <authorList>
            <consortium name="The Broad Institute Genomics Platform"/>
            <consortium name="The Broad Institute Genome Sequencing Center for Infectious Disease"/>
            <person name="Wu L."/>
            <person name="Ma J."/>
        </authorList>
    </citation>
    <scope>NUCLEOTIDE SEQUENCE [LARGE SCALE GENOMIC DNA]</scope>
    <source>
        <strain evidence="2">CGMCC 1.15959</strain>
    </source>
</reference>
<keyword evidence="2" id="KW-1185">Reference proteome</keyword>
<proteinExistence type="predicted"/>
<evidence type="ECO:0000313" key="2">
    <source>
        <dbReference type="Proteomes" id="UP000619041"/>
    </source>
</evidence>
<accession>A0ABQ1SBK0</accession>
<evidence type="ECO:0008006" key="3">
    <source>
        <dbReference type="Google" id="ProtNLM"/>
    </source>
</evidence>
<dbReference type="Proteomes" id="UP000619041">
    <property type="component" value="Unassembled WGS sequence"/>
</dbReference>
<dbReference type="EMBL" id="BMKL01000001">
    <property type="protein sequence ID" value="GGE01740.1"/>
    <property type="molecule type" value="Genomic_DNA"/>
</dbReference>
<dbReference type="RefSeq" id="WP_188645157.1">
    <property type="nucleotide sequence ID" value="NZ_BMKL01000001.1"/>
</dbReference>
<name>A0ABQ1SBK0_9SPHN</name>
<protein>
    <recommendedName>
        <fullName evidence="3">PilZ domain-containing protein</fullName>
    </recommendedName>
</protein>
<sequence length="125" mass="13337">MAKLNRPKLATHYSGPRAGDRDFVSLEGRCVVGEGAGEDIAILDLDERGCRVKGVTAAVTKSDVLQVWLGDVGPIEGRLRWAKRGSAGIAFIKPLGPEELALAKRTAVPSTPPQVIPLRRRAAEA</sequence>
<gene>
    <name evidence="1" type="ORF">GCM10011515_21770</name>
</gene>
<comment type="caution">
    <text evidence="1">The sequence shown here is derived from an EMBL/GenBank/DDBJ whole genome shotgun (WGS) entry which is preliminary data.</text>
</comment>
<evidence type="ECO:0000313" key="1">
    <source>
        <dbReference type="EMBL" id="GGE01740.1"/>
    </source>
</evidence>
<organism evidence="1 2">
    <name type="scientific">Tsuneonella deserti</name>
    <dbReference type="NCBI Taxonomy" id="2035528"/>
    <lineage>
        <taxon>Bacteria</taxon>
        <taxon>Pseudomonadati</taxon>
        <taxon>Pseudomonadota</taxon>
        <taxon>Alphaproteobacteria</taxon>
        <taxon>Sphingomonadales</taxon>
        <taxon>Erythrobacteraceae</taxon>
        <taxon>Tsuneonella</taxon>
    </lineage>
</organism>